<evidence type="ECO:0000313" key="1">
    <source>
        <dbReference type="EMBL" id="AWY08615.1"/>
    </source>
</evidence>
<dbReference type="Proteomes" id="UP000251795">
    <property type="component" value="Segment"/>
</dbReference>
<evidence type="ECO:0000313" key="2">
    <source>
        <dbReference type="Proteomes" id="UP000251795"/>
    </source>
</evidence>
<proteinExistence type="predicted"/>
<keyword evidence="2" id="KW-1185">Reference proteome</keyword>
<protein>
    <submittedName>
        <fullName evidence="1">Uncharacterized protein</fullName>
    </submittedName>
</protein>
<reference evidence="1 2" key="1">
    <citation type="submission" date="2018-04" db="EMBL/GenBank/DDBJ databases">
        <authorList>
            <person name="Go L.Y."/>
            <person name="Mitchell J.A."/>
        </authorList>
    </citation>
    <scope>NUCLEOTIDE SEQUENCE [LARGE SCALE GENOMIC DNA]</scope>
</reference>
<name>A0A2Z4QEC1_9CAUD</name>
<accession>A0A2Z4QEC1</accession>
<organism evidence="1 2">
    <name type="scientific">Erwinia phage vB_EamM_Alexandra</name>
    <dbReference type="NCBI Taxonomy" id="2201424"/>
    <lineage>
        <taxon>Viruses</taxon>
        <taxon>Duplodnaviria</taxon>
        <taxon>Heunggongvirae</taxon>
        <taxon>Uroviricota</taxon>
        <taxon>Caudoviricetes</taxon>
        <taxon>Alexandravirus</taxon>
        <taxon>Alexandravirus alexandra</taxon>
    </lineage>
</organism>
<sequence length="279" mass="31851">MLEEPSRNNSLSILHVWALGPEAIMKSRVQHAYIPDMESFDPYVRSLCHMARALDTSNSNYGKLKRVVIIGTSKRVVEAYVKQLLNANNLPHTLVCFGVDEPPISHRDYSYAGAHVVLMHDLTYVDSSTMGKVATRVLEIIDSLKQKEGDTELKNSELSLVYSNPHLWNSILDYGAATSLKITGNNIEYRSGLVSSVGLDALMKSESNQQYHELRAETITIGLEFFCVHTDYLLSKVHNLLWSLACDDCQFKKSHRIIFHEDFRRLFFEEYILRDFKGF</sequence>
<gene>
    <name evidence="1" type="ORF">Alexandra_252</name>
</gene>
<dbReference type="EMBL" id="MH248138">
    <property type="protein sequence ID" value="AWY08615.1"/>
    <property type="molecule type" value="Genomic_DNA"/>
</dbReference>